<gene>
    <name evidence="1" type="ORF">GCM10009118_22080</name>
</gene>
<evidence type="ECO:0000313" key="1">
    <source>
        <dbReference type="EMBL" id="GAA0875799.1"/>
    </source>
</evidence>
<name>A0ABP3Y6G6_9FLAO</name>
<sequence>MIREITPKNGHLNFKKVELQSQDVGALGYNKRTVKVIYLSDFFMIISPVEKDIEKRVEWIKVNE</sequence>
<protein>
    <submittedName>
        <fullName evidence="1">Uncharacterized protein</fullName>
    </submittedName>
</protein>
<dbReference type="EMBL" id="BAAAFH010000011">
    <property type="protein sequence ID" value="GAA0875799.1"/>
    <property type="molecule type" value="Genomic_DNA"/>
</dbReference>
<evidence type="ECO:0000313" key="2">
    <source>
        <dbReference type="Proteomes" id="UP001501126"/>
    </source>
</evidence>
<dbReference type="Proteomes" id="UP001501126">
    <property type="component" value="Unassembled WGS sequence"/>
</dbReference>
<comment type="caution">
    <text evidence="1">The sequence shown here is derived from an EMBL/GenBank/DDBJ whole genome shotgun (WGS) entry which is preliminary data.</text>
</comment>
<reference evidence="2" key="1">
    <citation type="journal article" date="2019" name="Int. J. Syst. Evol. Microbiol.">
        <title>The Global Catalogue of Microorganisms (GCM) 10K type strain sequencing project: providing services to taxonomists for standard genome sequencing and annotation.</title>
        <authorList>
            <consortium name="The Broad Institute Genomics Platform"/>
            <consortium name="The Broad Institute Genome Sequencing Center for Infectious Disease"/>
            <person name="Wu L."/>
            <person name="Ma J."/>
        </authorList>
    </citation>
    <scope>NUCLEOTIDE SEQUENCE [LARGE SCALE GENOMIC DNA]</scope>
    <source>
        <strain evidence="2">JCM 16083</strain>
    </source>
</reference>
<accession>A0ABP3Y6G6</accession>
<proteinExistence type="predicted"/>
<organism evidence="1 2">
    <name type="scientific">Wandonia haliotis</name>
    <dbReference type="NCBI Taxonomy" id="574963"/>
    <lineage>
        <taxon>Bacteria</taxon>
        <taxon>Pseudomonadati</taxon>
        <taxon>Bacteroidota</taxon>
        <taxon>Flavobacteriia</taxon>
        <taxon>Flavobacteriales</taxon>
        <taxon>Crocinitomicaceae</taxon>
        <taxon>Wandonia</taxon>
    </lineage>
</organism>
<keyword evidence="2" id="KW-1185">Reference proteome</keyword>